<comment type="caution">
    <text evidence="12">The sequence shown here is derived from an EMBL/GenBank/DDBJ whole genome shotgun (WGS) entry which is preliminary data.</text>
</comment>
<feature type="transmembrane region" description="Helical" evidence="11">
    <location>
        <begin position="6"/>
        <end position="22"/>
    </location>
</feature>
<evidence type="ECO:0000313" key="12">
    <source>
        <dbReference type="EMBL" id="MBB5785880.1"/>
    </source>
</evidence>
<dbReference type="Proteomes" id="UP000542813">
    <property type="component" value="Unassembled WGS sequence"/>
</dbReference>
<evidence type="ECO:0000256" key="1">
    <source>
        <dbReference type="ARBA" id="ARBA00004167"/>
    </source>
</evidence>
<dbReference type="GO" id="GO:0043953">
    <property type="term" value="P:protein transport by the Tat complex"/>
    <property type="evidence" value="ECO:0007669"/>
    <property type="project" value="UniProtKB-UniRule"/>
</dbReference>
<name>A0A7W9GLB8_9ACTN</name>
<keyword evidence="5 9" id="KW-0653">Protein transport</keyword>
<keyword evidence="7 9" id="KW-0811">Translocation</keyword>
<evidence type="ECO:0000256" key="10">
    <source>
        <dbReference type="SAM" id="MobiDB-lite"/>
    </source>
</evidence>
<dbReference type="Gene3D" id="1.20.5.3310">
    <property type="match status" value="1"/>
</dbReference>
<evidence type="ECO:0000256" key="9">
    <source>
        <dbReference type="HAMAP-Rule" id="MF_00237"/>
    </source>
</evidence>
<comment type="subcellular location">
    <subcellularLocation>
        <location evidence="9">Cell membrane</location>
        <topology evidence="9">Single-pass membrane protein</topology>
    </subcellularLocation>
    <subcellularLocation>
        <location evidence="1">Membrane</location>
        <topology evidence="1">Single-pass membrane protein</topology>
    </subcellularLocation>
</comment>
<evidence type="ECO:0000256" key="5">
    <source>
        <dbReference type="ARBA" id="ARBA00022927"/>
    </source>
</evidence>
<evidence type="ECO:0000256" key="7">
    <source>
        <dbReference type="ARBA" id="ARBA00023010"/>
    </source>
</evidence>
<reference evidence="12 13" key="1">
    <citation type="submission" date="2020-08" db="EMBL/GenBank/DDBJ databases">
        <title>Sequencing the genomes of 1000 actinobacteria strains.</title>
        <authorList>
            <person name="Klenk H.-P."/>
        </authorList>
    </citation>
    <scope>NUCLEOTIDE SEQUENCE [LARGE SCALE GENOMIC DNA]</scope>
    <source>
        <strain evidence="12 13">DSM 102122</strain>
    </source>
</reference>
<feature type="compositionally biased region" description="Low complexity" evidence="10">
    <location>
        <begin position="159"/>
        <end position="174"/>
    </location>
</feature>
<keyword evidence="2 9" id="KW-0813">Transport</keyword>
<dbReference type="InterPro" id="IPR018448">
    <property type="entry name" value="TatB"/>
</dbReference>
<feature type="compositionally biased region" description="Pro residues" evidence="10">
    <location>
        <begin position="123"/>
        <end position="133"/>
    </location>
</feature>
<comment type="function">
    <text evidence="9">Part of the twin-arginine translocation (Tat) system that transports large folded proteins containing a characteristic twin-arginine motif in their signal peptide across membranes. Together with TatC, TatB is part of a receptor directly interacting with Tat signal peptides. TatB may form an oligomeric binding site that transiently accommodates folded Tat precursor proteins before their translocation.</text>
</comment>
<dbReference type="Pfam" id="PF02416">
    <property type="entry name" value="TatA_B_E"/>
    <property type="match status" value="1"/>
</dbReference>
<feature type="compositionally biased region" description="Pro residues" evidence="10">
    <location>
        <begin position="141"/>
        <end position="158"/>
    </location>
</feature>
<evidence type="ECO:0000256" key="4">
    <source>
        <dbReference type="ARBA" id="ARBA00022692"/>
    </source>
</evidence>
<evidence type="ECO:0000256" key="6">
    <source>
        <dbReference type="ARBA" id="ARBA00022989"/>
    </source>
</evidence>
<keyword evidence="6 9" id="KW-1133">Transmembrane helix</keyword>
<evidence type="ECO:0000256" key="8">
    <source>
        <dbReference type="ARBA" id="ARBA00023136"/>
    </source>
</evidence>
<protein>
    <recommendedName>
        <fullName evidence="9">Sec-independent protein translocase protein TatB</fullName>
    </recommendedName>
</protein>
<comment type="subunit">
    <text evidence="9">The Tat system comprises two distinct complexes: a TatABC complex, containing multiple copies of TatA, TatB and TatC subunits, and a separate TatA complex, containing only TatA subunits. Substrates initially bind to the TatABC complex, which probably triggers association of the separate TatA complex to form the active translocon.</text>
</comment>
<dbReference type="PANTHER" id="PTHR33162">
    <property type="entry name" value="SEC-INDEPENDENT PROTEIN TRANSLOCASE PROTEIN TATA, CHLOROPLASTIC"/>
    <property type="match status" value="1"/>
</dbReference>
<dbReference type="PRINTS" id="PR01506">
    <property type="entry name" value="TATBPROTEIN"/>
</dbReference>
<dbReference type="EMBL" id="JACHMM010000001">
    <property type="protein sequence ID" value="MBB5785880.1"/>
    <property type="molecule type" value="Genomic_DNA"/>
</dbReference>
<keyword evidence="8 9" id="KW-0472">Membrane</keyword>
<keyword evidence="4 9" id="KW-0812">Transmembrane</keyword>
<evidence type="ECO:0000256" key="3">
    <source>
        <dbReference type="ARBA" id="ARBA00022475"/>
    </source>
</evidence>
<dbReference type="HAMAP" id="MF_00237">
    <property type="entry name" value="TatB"/>
    <property type="match status" value="1"/>
</dbReference>
<dbReference type="AlphaFoldDB" id="A0A7W9GLB8"/>
<dbReference type="PANTHER" id="PTHR33162:SF1">
    <property type="entry name" value="SEC-INDEPENDENT PROTEIN TRANSLOCASE PROTEIN TATA, CHLOROPLASTIC"/>
    <property type="match status" value="1"/>
</dbReference>
<accession>A0A7W9GLB8</accession>
<proteinExistence type="inferred from homology"/>
<comment type="similarity">
    <text evidence="9">Belongs to the TatB family.</text>
</comment>
<gene>
    <name evidence="9" type="primary">tatB</name>
    <name evidence="12" type="ORF">HD601_000455</name>
</gene>
<keyword evidence="13" id="KW-1185">Reference proteome</keyword>
<dbReference type="InterPro" id="IPR003369">
    <property type="entry name" value="TatA/B/E"/>
</dbReference>
<feature type="region of interest" description="Disordered" evidence="10">
    <location>
        <begin position="86"/>
        <end position="198"/>
    </location>
</feature>
<dbReference type="RefSeq" id="WP_184818949.1">
    <property type="nucleotide sequence ID" value="NZ_JACHMM010000001.1"/>
</dbReference>
<evidence type="ECO:0000256" key="11">
    <source>
        <dbReference type="SAM" id="Phobius"/>
    </source>
</evidence>
<keyword evidence="3 9" id="KW-1003">Cell membrane</keyword>
<feature type="compositionally biased region" description="Basic and acidic residues" evidence="10">
    <location>
        <begin position="189"/>
        <end position="198"/>
    </location>
</feature>
<dbReference type="GO" id="GO:0008320">
    <property type="term" value="F:protein transmembrane transporter activity"/>
    <property type="evidence" value="ECO:0007669"/>
    <property type="project" value="UniProtKB-UniRule"/>
</dbReference>
<evidence type="ECO:0000256" key="2">
    <source>
        <dbReference type="ARBA" id="ARBA00022448"/>
    </source>
</evidence>
<sequence length="198" mass="20706">MFDIGIGEVFVLLVVALLVFGPDRLPEMAKQTAGFVRDLRTMVANARKDLSGSVGDLGIDKEDLKTLSDLRNPKSFVRSKVLDGIDLGLDDDGASSNGVNGANGTRPSTATTGTEHVGEVVDVPPPSADVPPPPDDEPDADFPPPPMEETPEGPPPAAEEPVAEPVSEPVAAESSSDEEQVPVNAEASRSPRFDPDAT</sequence>
<feature type="compositionally biased region" description="Polar residues" evidence="10">
    <location>
        <begin position="105"/>
        <end position="114"/>
    </location>
</feature>
<dbReference type="GO" id="GO:0033281">
    <property type="term" value="C:TAT protein transport complex"/>
    <property type="evidence" value="ECO:0007669"/>
    <property type="project" value="UniProtKB-UniRule"/>
</dbReference>
<feature type="compositionally biased region" description="Low complexity" evidence="10">
    <location>
        <begin position="94"/>
        <end position="104"/>
    </location>
</feature>
<organism evidence="12 13">
    <name type="scientific">Jiangella mangrovi</name>
    <dbReference type="NCBI Taxonomy" id="1524084"/>
    <lineage>
        <taxon>Bacteria</taxon>
        <taxon>Bacillati</taxon>
        <taxon>Actinomycetota</taxon>
        <taxon>Actinomycetes</taxon>
        <taxon>Jiangellales</taxon>
        <taxon>Jiangellaceae</taxon>
        <taxon>Jiangella</taxon>
    </lineage>
</organism>
<evidence type="ECO:0000313" key="13">
    <source>
        <dbReference type="Proteomes" id="UP000542813"/>
    </source>
</evidence>